<evidence type="ECO:0000313" key="2">
    <source>
        <dbReference type="Proteomes" id="UP001227317"/>
    </source>
</evidence>
<evidence type="ECO:0000313" key="1">
    <source>
        <dbReference type="EMBL" id="MDQ2102522.1"/>
    </source>
</evidence>
<reference evidence="1 2" key="1">
    <citation type="submission" date="2023-06" db="EMBL/GenBank/DDBJ databases">
        <title>Azospirillum isscasensis sp.nov, a bacterium isolated from rhizosphere soil of rice.</title>
        <authorList>
            <person name="Wang H."/>
        </authorList>
    </citation>
    <scope>NUCLEOTIDE SEQUENCE [LARGE SCALE GENOMIC DNA]</scope>
    <source>
        <strain evidence="1 2">C340-1</strain>
    </source>
</reference>
<name>A0ABU0WE96_9PROT</name>
<proteinExistence type="predicted"/>
<accession>A0ABU0WE96</accession>
<dbReference type="EMBL" id="JAUJFI010000024">
    <property type="protein sequence ID" value="MDQ2102522.1"/>
    <property type="molecule type" value="Genomic_DNA"/>
</dbReference>
<gene>
    <name evidence="1" type="ORF">QSG27_07430</name>
</gene>
<dbReference type="Proteomes" id="UP001227317">
    <property type="component" value="Unassembled WGS sequence"/>
</dbReference>
<dbReference type="RefSeq" id="WP_306704713.1">
    <property type="nucleotide sequence ID" value="NZ_JAUJFI010000024.1"/>
</dbReference>
<keyword evidence="2" id="KW-1185">Reference proteome</keyword>
<comment type="caution">
    <text evidence="1">The sequence shown here is derived from an EMBL/GenBank/DDBJ whole genome shotgun (WGS) entry which is preliminary data.</text>
</comment>
<organism evidence="1 2">
    <name type="scientific">Azospirillum isscasi</name>
    <dbReference type="NCBI Taxonomy" id="3053926"/>
    <lineage>
        <taxon>Bacteria</taxon>
        <taxon>Pseudomonadati</taxon>
        <taxon>Pseudomonadota</taxon>
        <taxon>Alphaproteobacteria</taxon>
        <taxon>Rhodospirillales</taxon>
        <taxon>Azospirillaceae</taxon>
        <taxon>Azospirillum</taxon>
    </lineage>
</organism>
<protein>
    <submittedName>
        <fullName evidence="1">Uncharacterized protein</fullName>
    </submittedName>
</protein>
<sequence length="134" mass="15221">MSTITANVEDFLQLLAQASFGWLAEEIRDFIEDGLITVPSTGMLKSGDELEGQSRPYIPLEQADIVCRFLTLRLIEPFKKFKEGEKIFWEIAGRNSNILILTSASTVNFYDGNAEGHIQMLERKLPEIRRELSV</sequence>